<dbReference type="Proteomes" id="UP000030152">
    <property type="component" value="Unassembled WGS sequence"/>
</dbReference>
<evidence type="ECO:0000313" key="3">
    <source>
        <dbReference type="Proteomes" id="UP000030152"/>
    </source>
</evidence>
<gene>
    <name evidence="2" type="ORF">Q765_18950</name>
</gene>
<evidence type="ECO:0000313" key="2">
    <source>
        <dbReference type="EMBL" id="KGO84910.1"/>
    </source>
</evidence>
<evidence type="ECO:0008006" key="4">
    <source>
        <dbReference type="Google" id="ProtNLM"/>
    </source>
</evidence>
<comment type="caution">
    <text evidence="2">The sequence shown here is derived from an EMBL/GenBank/DDBJ whole genome shotgun (WGS) entry which is preliminary data.</text>
</comment>
<name>A0A0A2M9D4_9FLAO</name>
<proteinExistence type="predicted"/>
<dbReference type="EMBL" id="JRLX01000031">
    <property type="protein sequence ID" value="KGO84910.1"/>
    <property type="molecule type" value="Genomic_DNA"/>
</dbReference>
<dbReference type="RefSeq" id="WP_020215088.1">
    <property type="nucleotide sequence ID" value="NZ_JRLX01000031.1"/>
</dbReference>
<dbReference type="STRING" id="1121895.GCA_000378485_03910"/>
<keyword evidence="1" id="KW-1133">Transmembrane helix</keyword>
<protein>
    <recommendedName>
        <fullName evidence="4">Transmembrane protein</fullName>
    </recommendedName>
</protein>
<dbReference type="AlphaFoldDB" id="A0A0A2M9D4"/>
<feature type="transmembrane region" description="Helical" evidence="1">
    <location>
        <begin position="6"/>
        <end position="26"/>
    </location>
</feature>
<feature type="transmembrane region" description="Helical" evidence="1">
    <location>
        <begin position="72"/>
        <end position="94"/>
    </location>
</feature>
<organism evidence="2 3">
    <name type="scientific">Flavobacterium rivuli WB 3.3-2 = DSM 21788</name>
    <dbReference type="NCBI Taxonomy" id="1121895"/>
    <lineage>
        <taxon>Bacteria</taxon>
        <taxon>Pseudomonadati</taxon>
        <taxon>Bacteroidota</taxon>
        <taxon>Flavobacteriia</taxon>
        <taxon>Flavobacteriales</taxon>
        <taxon>Flavobacteriaceae</taxon>
        <taxon>Flavobacterium</taxon>
    </lineage>
</organism>
<reference evidence="2 3" key="1">
    <citation type="submission" date="2013-09" db="EMBL/GenBank/DDBJ databases">
        <authorList>
            <person name="Zeng Z."/>
            <person name="Chen C."/>
        </authorList>
    </citation>
    <scope>NUCLEOTIDE SEQUENCE [LARGE SCALE GENOMIC DNA]</scope>
    <source>
        <strain evidence="2 3">WB 3.3-2</strain>
    </source>
</reference>
<keyword evidence="1" id="KW-0472">Membrane</keyword>
<feature type="transmembrane region" description="Helical" evidence="1">
    <location>
        <begin position="33"/>
        <end position="52"/>
    </location>
</feature>
<keyword evidence="3" id="KW-1185">Reference proteome</keyword>
<evidence type="ECO:0000256" key="1">
    <source>
        <dbReference type="SAM" id="Phobius"/>
    </source>
</evidence>
<accession>A0A0A2M9D4</accession>
<keyword evidence="1" id="KW-0812">Transmembrane</keyword>
<sequence>MNTAVFVILYVISDLILALGFFKILTSKYSVPIFIITSVLYLSAVYALAEIFNRLHIYFRHKGYTIETGHASILELEIWFLFQVLSIILIVIALKRKRCMDK</sequence>